<dbReference type="GO" id="GO:0005634">
    <property type="term" value="C:nucleus"/>
    <property type="evidence" value="ECO:0007669"/>
    <property type="project" value="UniProtKB-SubCell"/>
</dbReference>
<dbReference type="PANTHER" id="PTHR12243:SF67">
    <property type="entry name" value="COREPRESSOR OF PANGOLIN, ISOFORM A-RELATED"/>
    <property type="match status" value="1"/>
</dbReference>
<evidence type="ECO:0008006" key="6">
    <source>
        <dbReference type="Google" id="ProtNLM"/>
    </source>
</evidence>
<proteinExistence type="predicted"/>
<protein>
    <recommendedName>
        <fullName evidence="6">BESS domain-containing protein</fullName>
    </recommendedName>
</protein>
<evidence type="ECO:0000313" key="5">
    <source>
        <dbReference type="Proteomes" id="UP000324832"/>
    </source>
</evidence>
<feature type="domain" description="BESS" evidence="3">
    <location>
        <begin position="190"/>
        <end position="229"/>
    </location>
</feature>
<dbReference type="InterPro" id="IPR039353">
    <property type="entry name" value="TF_Adf1"/>
</dbReference>
<accession>A0A5E4QJN8</accession>
<organism evidence="4 5">
    <name type="scientific">Leptidea sinapis</name>
    <dbReference type="NCBI Taxonomy" id="189913"/>
    <lineage>
        <taxon>Eukaryota</taxon>
        <taxon>Metazoa</taxon>
        <taxon>Ecdysozoa</taxon>
        <taxon>Arthropoda</taxon>
        <taxon>Hexapoda</taxon>
        <taxon>Insecta</taxon>
        <taxon>Pterygota</taxon>
        <taxon>Neoptera</taxon>
        <taxon>Endopterygota</taxon>
        <taxon>Lepidoptera</taxon>
        <taxon>Glossata</taxon>
        <taxon>Ditrysia</taxon>
        <taxon>Papilionoidea</taxon>
        <taxon>Pieridae</taxon>
        <taxon>Dismorphiinae</taxon>
        <taxon>Leptidea</taxon>
    </lineage>
</organism>
<evidence type="ECO:0000256" key="1">
    <source>
        <dbReference type="PROSITE-ProRule" id="PRU00371"/>
    </source>
</evidence>
<dbReference type="PANTHER" id="PTHR12243">
    <property type="entry name" value="MADF DOMAIN TRANSCRIPTION FACTOR"/>
    <property type="match status" value="1"/>
</dbReference>
<keyword evidence="1" id="KW-0539">Nucleus</keyword>
<dbReference type="GO" id="GO:0003677">
    <property type="term" value="F:DNA binding"/>
    <property type="evidence" value="ECO:0007669"/>
    <property type="project" value="InterPro"/>
</dbReference>
<feature type="domain" description="MADF" evidence="2">
    <location>
        <begin position="10"/>
        <end position="104"/>
    </location>
</feature>
<keyword evidence="5" id="KW-1185">Reference proteome</keyword>
<dbReference type="PROSITE" id="PS51029">
    <property type="entry name" value="MADF"/>
    <property type="match status" value="1"/>
</dbReference>
<dbReference type="SMART" id="SM00595">
    <property type="entry name" value="MADF"/>
    <property type="match status" value="1"/>
</dbReference>
<evidence type="ECO:0000313" key="4">
    <source>
        <dbReference type="EMBL" id="VVC97318.1"/>
    </source>
</evidence>
<dbReference type="AlphaFoldDB" id="A0A5E4QJN8"/>
<evidence type="ECO:0000259" key="3">
    <source>
        <dbReference type="PROSITE" id="PS51031"/>
    </source>
</evidence>
<dbReference type="PROSITE" id="PS51031">
    <property type="entry name" value="BESS"/>
    <property type="match status" value="1"/>
</dbReference>
<gene>
    <name evidence="4" type="ORF">LSINAPIS_LOCUS8626</name>
</gene>
<reference evidence="4 5" key="1">
    <citation type="submission" date="2017-07" db="EMBL/GenBank/DDBJ databases">
        <authorList>
            <person name="Talla V."/>
            <person name="Backstrom N."/>
        </authorList>
    </citation>
    <scope>NUCLEOTIDE SEQUENCE [LARGE SCALE GENOMIC DNA]</scope>
</reference>
<sequence length="238" mass="28237">MTTFEYEPERLIEEVKKRPGIWDSDDPGYKSKNQRHRLWLEVIREVAGKDINVSKSELRELELQIQKKWKSIRDCFQKYLVNPNRSRRPYIYSRQLEFLLKRHTLPKRDGSSDSEDGAKRSHVIDWKHKKKLRLSRPSSDEEDTYEDERQDDIEVEIPNLSNNSKPMVTEFAFANVDARDVLSKPNLDGEEPEKMFLLSLLPHLKAIPEQYRLNVKMDIMQVIRNASYQVNHDQKSII</sequence>
<dbReference type="InterPro" id="IPR006578">
    <property type="entry name" value="MADF-dom"/>
</dbReference>
<dbReference type="EMBL" id="FZQP02003112">
    <property type="protein sequence ID" value="VVC97318.1"/>
    <property type="molecule type" value="Genomic_DNA"/>
</dbReference>
<dbReference type="Pfam" id="PF02944">
    <property type="entry name" value="BESS"/>
    <property type="match status" value="1"/>
</dbReference>
<dbReference type="Pfam" id="PF10545">
    <property type="entry name" value="MADF_DNA_bdg"/>
    <property type="match status" value="1"/>
</dbReference>
<evidence type="ECO:0000259" key="2">
    <source>
        <dbReference type="PROSITE" id="PS51029"/>
    </source>
</evidence>
<dbReference type="InterPro" id="IPR004210">
    <property type="entry name" value="BESS_motif"/>
</dbReference>
<dbReference type="OrthoDB" id="7444849at2759"/>
<comment type="subcellular location">
    <subcellularLocation>
        <location evidence="1">Nucleus</location>
    </subcellularLocation>
</comment>
<name>A0A5E4QJN8_9NEOP</name>
<dbReference type="Proteomes" id="UP000324832">
    <property type="component" value="Unassembled WGS sequence"/>
</dbReference>